<dbReference type="RefSeq" id="WP_089710741.1">
    <property type="nucleotide sequence ID" value="NZ_FMAR01000004.1"/>
</dbReference>
<protein>
    <submittedName>
        <fullName evidence="2">Cupin-like domain-containing protein</fullName>
    </submittedName>
</protein>
<organism evidence="2 3">
    <name type="scientific">Chitinophaga costaii</name>
    <dbReference type="NCBI Taxonomy" id="1335309"/>
    <lineage>
        <taxon>Bacteria</taxon>
        <taxon>Pseudomonadati</taxon>
        <taxon>Bacteroidota</taxon>
        <taxon>Chitinophagia</taxon>
        <taxon>Chitinophagales</taxon>
        <taxon>Chitinophagaceae</taxon>
        <taxon>Chitinophaga</taxon>
    </lineage>
</organism>
<dbReference type="AlphaFoldDB" id="A0A1C4CGD8"/>
<sequence length="296" mass="34189">MKIQQIERVADITPAVFREKYYLPRKPVIISGLSKNWEALHKWTWDYFKSIVGEQTVGVYNNTRAGANTLVNGADEYIKFGDYLDMIQQGPVELRIFLFNIFQHAPQLVKDFTFPDEYAKGFLHKFPMLFVGGAGSVAHMHYDIDLSHIFHTQFIGRKRLLLLENSQAPYIYRMPLTVESAASFVNWHEHLDTKQFPALEYAQAYTETLQHGETLFMPAGYWHHMEYIDSGFAMSLRALDQRLIGKLNGAYHLVGLRGMNNLLIKMAPVWWYHYKRKVAKARANKLLEKIGVAAGE</sequence>
<dbReference type="EMBL" id="FMAR01000004">
    <property type="protein sequence ID" value="SCC18155.1"/>
    <property type="molecule type" value="Genomic_DNA"/>
</dbReference>
<name>A0A1C4CGD8_9BACT</name>
<dbReference type="PANTHER" id="PTHR12461:SF105">
    <property type="entry name" value="HYPOXIA-INDUCIBLE FACTOR 1-ALPHA INHIBITOR"/>
    <property type="match status" value="1"/>
</dbReference>
<dbReference type="InterPro" id="IPR041667">
    <property type="entry name" value="Cupin_8"/>
</dbReference>
<gene>
    <name evidence="2" type="ORF">GA0116948_104112</name>
</gene>
<dbReference type="Proteomes" id="UP000242818">
    <property type="component" value="Unassembled WGS sequence"/>
</dbReference>
<proteinExistence type="predicted"/>
<dbReference type="STRING" id="1335309.GA0116948_104112"/>
<evidence type="ECO:0000313" key="3">
    <source>
        <dbReference type="Proteomes" id="UP000242818"/>
    </source>
</evidence>
<keyword evidence="3" id="KW-1185">Reference proteome</keyword>
<reference evidence="2 3" key="1">
    <citation type="submission" date="2016-08" db="EMBL/GenBank/DDBJ databases">
        <authorList>
            <person name="Seilhamer J.J."/>
        </authorList>
    </citation>
    <scope>NUCLEOTIDE SEQUENCE [LARGE SCALE GENOMIC DNA]</scope>
    <source>
        <strain evidence="2 3">A37T2</strain>
    </source>
</reference>
<evidence type="ECO:0000259" key="1">
    <source>
        <dbReference type="PROSITE" id="PS51184"/>
    </source>
</evidence>
<dbReference type="SUPFAM" id="SSF51197">
    <property type="entry name" value="Clavaminate synthase-like"/>
    <property type="match status" value="1"/>
</dbReference>
<dbReference type="OrthoDB" id="2942327at2"/>
<dbReference type="InterPro" id="IPR003347">
    <property type="entry name" value="JmjC_dom"/>
</dbReference>
<dbReference type="PANTHER" id="PTHR12461">
    <property type="entry name" value="HYPOXIA-INDUCIBLE FACTOR 1 ALPHA INHIBITOR-RELATED"/>
    <property type="match status" value="1"/>
</dbReference>
<dbReference type="Gene3D" id="2.60.120.650">
    <property type="entry name" value="Cupin"/>
    <property type="match status" value="1"/>
</dbReference>
<evidence type="ECO:0000313" key="2">
    <source>
        <dbReference type="EMBL" id="SCC18155.1"/>
    </source>
</evidence>
<accession>A0A1C4CGD8</accession>
<dbReference type="Pfam" id="PF13621">
    <property type="entry name" value="Cupin_8"/>
    <property type="match status" value="1"/>
</dbReference>
<dbReference type="PROSITE" id="PS51184">
    <property type="entry name" value="JMJC"/>
    <property type="match status" value="1"/>
</dbReference>
<feature type="domain" description="JmjC" evidence="1">
    <location>
        <begin position="79"/>
        <end position="257"/>
    </location>
</feature>